<feature type="coiled-coil region" evidence="12">
    <location>
        <begin position="293"/>
        <end position="376"/>
    </location>
</feature>
<dbReference type="GO" id="GO:0030915">
    <property type="term" value="C:Smc5-Smc6 complex"/>
    <property type="evidence" value="ECO:0007669"/>
    <property type="project" value="TreeGrafter"/>
</dbReference>
<feature type="coiled-coil region" evidence="12">
    <location>
        <begin position="400"/>
        <end position="473"/>
    </location>
</feature>
<proteinExistence type="inferred from homology"/>
<dbReference type="GO" id="GO:0005524">
    <property type="term" value="F:ATP binding"/>
    <property type="evidence" value="ECO:0007669"/>
    <property type="project" value="UniProtKB-KW"/>
</dbReference>
<sequence length="829" mass="96243">MPKRKAPSASQDAGSAKKPLLNRDKENVQTQNVEAPRGTKRKWQMDTSDDDEDLWSGRILYIHLKNFMCHGNLRVEFNNRCNIIVGNNGSGKSAILTALIIGLGGKASAAHRSSNIKQLVKHGQASCSIEIAIANDGEDAFDTKKYGDRIIITRKISASGASTYKVVNGRGEFLFKDRHMLERLLMYFNIQVDNPICVLHQDAARSFLKECDPKKLFSFYMKATQLQVMIEKLGECLALYRENKTHCQIFLEKIENDTKMVDEMQEKQRALSSVGNKKQVLAQMKKELVWIKYRDLKELYEKTESELQEVQTVVQQLNQALASESSLRTEVQINIQKYREEQNALKSKISEIVAQFNQAQIEIANEKEAVEAQKKSYEIQRQKRHRIEENIRMVKEHLAQDDFEEKLAQMKRTNEEKMSQLEEKKAEMLAIFSNLERDIDDLWNAVTELEKSHDNYRNKKEYAEAQVMRVSREYRQLDYESKDDLAAYGGYMGNLLKAIEQHYKRGEFSEMPRGPFGRYVEVPDTKWRAIVENILSGYVTAFLVNSHNDHKLLVNIMKRIVPEGRLPSITVTPFEKQLYNYSSGQCKVVRGTYSLMDVIRIQDHNVMNTLINCLQIETILLTEDMDLAMSLTDGSNVPRYLTKVILAKPFQEYAANPFRMYSMPERPARFIQVNVKEIKENLQRREKILQEELQKVTQTFKKIAADKKQQETIVTAKTAEKRNIKEKLKELEDQMKEIRDTVYPMRKENEALREEHATLRKTLEKALYLERDEKEKYKEMTDKYALLTEKRDNLKKEEAEISKQIKKLTSAEDKENSKVASETQIRTGE</sequence>
<evidence type="ECO:0000256" key="5">
    <source>
        <dbReference type="ARBA" id="ARBA00022741"/>
    </source>
</evidence>
<dbReference type="GO" id="GO:0000724">
    <property type="term" value="P:double-strand break repair via homologous recombination"/>
    <property type="evidence" value="ECO:0007669"/>
    <property type="project" value="TreeGrafter"/>
</dbReference>
<keyword evidence="9" id="KW-0233">DNA recombination</keyword>
<evidence type="ECO:0000313" key="16">
    <source>
        <dbReference type="EnsemblMetazoa" id="LLOJ005887-PA"/>
    </source>
</evidence>
<evidence type="ECO:0000313" key="15">
    <source>
        <dbReference type="EMBL" id="MBC1171157.1"/>
    </source>
</evidence>
<keyword evidence="17" id="KW-1185">Reference proteome</keyword>
<evidence type="ECO:0000256" key="7">
    <source>
        <dbReference type="ARBA" id="ARBA00022840"/>
    </source>
</evidence>
<evidence type="ECO:0000256" key="10">
    <source>
        <dbReference type="ARBA" id="ARBA00023204"/>
    </source>
</evidence>
<dbReference type="GO" id="GO:0003697">
    <property type="term" value="F:single-stranded DNA binding"/>
    <property type="evidence" value="ECO:0007669"/>
    <property type="project" value="TreeGrafter"/>
</dbReference>
<dbReference type="GO" id="GO:0035861">
    <property type="term" value="C:site of double-strand break"/>
    <property type="evidence" value="ECO:0007669"/>
    <property type="project" value="TreeGrafter"/>
</dbReference>
<reference evidence="17" key="1">
    <citation type="submission" date="2012-05" db="EMBL/GenBank/DDBJ databases">
        <title>Whole Genome Assembly of Lutzomyia longipalpis.</title>
        <authorList>
            <person name="Richards S."/>
            <person name="Qu C."/>
            <person name="Dillon R."/>
            <person name="Worley K."/>
            <person name="Scherer S."/>
            <person name="Batterton M."/>
            <person name="Taylor A."/>
            <person name="Hawes A."/>
            <person name="Hernandez B."/>
            <person name="Kovar C."/>
            <person name="Mandapat C."/>
            <person name="Pham C."/>
            <person name="Qu C."/>
            <person name="Jing C."/>
            <person name="Bess C."/>
            <person name="Bandaranaike D."/>
            <person name="Ngo D."/>
            <person name="Ongeri F."/>
            <person name="Arias F."/>
            <person name="Lara F."/>
            <person name="Weissenberger G."/>
            <person name="Kamau G."/>
            <person name="Han H."/>
            <person name="Shen H."/>
            <person name="Dinh H."/>
            <person name="Khalil I."/>
            <person name="Jones J."/>
            <person name="Shafer J."/>
            <person name="Jayaseelan J."/>
            <person name="Quiroz J."/>
            <person name="Blankenburg K."/>
            <person name="Nguyen L."/>
            <person name="Jackson L."/>
            <person name="Francisco L."/>
            <person name="Tang L.-Y."/>
            <person name="Pu L.-L."/>
            <person name="Perales L."/>
            <person name="Lorensuhewa L."/>
            <person name="Munidasa M."/>
            <person name="Coyle M."/>
            <person name="Taylor M."/>
            <person name="Puazo M."/>
            <person name="Firestine M."/>
            <person name="Scheel M."/>
            <person name="Javaid M."/>
            <person name="Wang M."/>
            <person name="Li M."/>
            <person name="Tabassum N."/>
            <person name="Saada N."/>
            <person name="Osuji N."/>
            <person name="Aqrawi P."/>
            <person name="Fu Q."/>
            <person name="Thornton R."/>
            <person name="Raj R."/>
            <person name="Goodspeed R."/>
            <person name="Mata R."/>
            <person name="Najjar R."/>
            <person name="Gubbala S."/>
            <person name="Lee S."/>
            <person name="Denson S."/>
            <person name="Patil S."/>
            <person name="Macmil S."/>
            <person name="Qi S."/>
            <person name="Matskevitch T."/>
            <person name="Palculict T."/>
            <person name="Mathew T."/>
            <person name="Vee V."/>
            <person name="Velamala V."/>
            <person name="Korchina V."/>
            <person name="Cai W."/>
            <person name="Liu W."/>
            <person name="Dai W."/>
            <person name="Zou X."/>
            <person name="Zhu Y."/>
            <person name="Zhang Y."/>
            <person name="Wu Y.-Q."/>
            <person name="Xin Y."/>
            <person name="Nazarath L."/>
            <person name="Kovar C."/>
            <person name="Han Y."/>
            <person name="Muzny D."/>
            <person name="Gibbs R."/>
        </authorList>
    </citation>
    <scope>NUCLEOTIDE SEQUENCE [LARGE SCALE GENOMIC DNA]</scope>
    <source>
        <strain evidence="17">Jacobina</strain>
    </source>
</reference>
<dbReference type="VEuPathDB" id="VectorBase:LLONM1_001887"/>
<evidence type="ECO:0000256" key="4">
    <source>
        <dbReference type="ARBA" id="ARBA00022454"/>
    </source>
</evidence>
<dbReference type="AlphaFoldDB" id="A0A1B0CMJ9"/>
<feature type="region of interest" description="Disordered" evidence="13">
    <location>
        <begin position="1"/>
        <end position="48"/>
    </location>
</feature>
<feature type="region of interest" description="Disordered" evidence="13">
    <location>
        <begin position="805"/>
        <end position="829"/>
    </location>
</feature>
<keyword evidence="10" id="KW-0234">DNA repair</keyword>
<feature type="coiled-coil region" evidence="12">
    <location>
        <begin position="672"/>
        <end position="741"/>
    </location>
</feature>
<comment type="subcellular location">
    <subcellularLocation>
        <location evidence="2">Chromosome</location>
    </subcellularLocation>
    <subcellularLocation>
        <location evidence="1">Nucleus</location>
    </subcellularLocation>
</comment>
<evidence type="ECO:0000256" key="2">
    <source>
        <dbReference type="ARBA" id="ARBA00004286"/>
    </source>
</evidence>
<dbReference type="Pfam" id="PF13476">
    <property type="entry name" value="AAA_23"/>
    <property type="match status" value="1"/>
</dbReference>
<keyword evidence="4" id="KW-0158">Chromosome</keyword>
<evidence type="ECO:0000259" key="14">
    <source>
        <dbReference type="Pfam" id="PF13476"/>
    </source>
</evidence>
<feature type="compositionally biased region" description="Polar residues" evidence="13">
    <location>
        <begin position="818"/>
        <end position="829"/>
    </location>
</feature>
<evidence type="ECO:0000256" key="13">
    <source>
        <dbReference type="SAM" id="MobiDB-lite"/>
    </source>
</evidence>
<dbReference type="GO" id="GO:0005634">
    <property type="term" value="C:nucleus"/>
    <property type="evidence" value="ECO:0007669"/>
    <property type="project" value="UniProtKB-SubCell"/>
</dbReference>
<evidence type="ECO:0000256" key="11">
    <source>
        <dbReference type="ARBA" id="ARBA00023242"/>
    </source>
</evidence>
<dbReference type="PANTHER" id="PTHR19306:SF6">
    <property type="entry name" value="STRUCTURAL MAINTENANCE OF CHROMOSOMES PROTEIN 6"/>
    <property type="match status" value="1"/>
</dbReference>
<evidence type="ECO:0000256" key="3">
    <source>
        <dbReference type="ARBA" id="ARBA00006793"/>
    </source>
</evidence>
<keyword evidence="8 12" id="KW-0175">Coiled coil</keyword>
<dbReference type="GO" id="GO:0003684">
    <property type="term" value="F:damaged DNA binding"/>
    <property type="evidence" value="ECO:0007669"/>
    <property type="project" value="TreeGrafter"/>
</dbReference>
<dbReference type="Proteomes" id="UP000092461">
    <property type="component" value="Unassembled WGS sequence"/>
</dbReference>
<dbReference type="EMBL" id="AJWK01018832">
    <property type="status" value="NOT_ANNOTATED_CDS"/>
    <property type="molecule type" value="Genomic_DNA"/>
</dbReference>
<accession>A0A1B0CMJ9</accession>
<organism evidence="16 17">
    <name type="scientific">Lutzomyia longipalpis</name>
    <name type="common">Sand fly</name>
    <dbReference type="NCBI Taxonomy" id="7200"/>
    <lineage>
        <taxon>Eukaryota</taxon>
        <taxon>Metazoa</taxon>
        <taxon>Ecdysozoa</taxon>
        <taxon>Arthropoda</taxon>
        <taxon>Hexapoda</taxon>
        <taxon>Insecta</taxon>
        <taxon>Pterygota</taxon>
        <taxon>Neoptera</taxon>
        <taxon>Endopterygota</taxon>
        <taxon>Diptera</taxon>
        <taxon>Nematocera</taxon>
        <taxon>Psychodoidea</taxon>
        <taxon>Psychodidae</taxon>
        <taxon>Lutzomyia</taxon>
        <taxon>Lutzomyia</taxon>
    </lineage>
</organism>
<dbReference type="PANTHER" id="PTHR19306">
    <property type="entry name" value="STRUCTURAL MAINTENANCE OF CHROMOSOMES 5,6 SMC5, SMC6"/>
    <property type="match status" value="1"/>
</dbReference>
<keyword evidence="11" id="KW-0539">Nucleus</keyword>
<reference evidence="15" key="2">
    <citation type="journal article" date="2020" name="BMC">
        <title>Leishmania infection induces a limited differential gene expression in the sand fly midgut.</title>
        <authorList>
            <person name="Coutinho-Abreu I.V."/>
            <person name="Serafim T.D."/>
            <person name="Meneses C."/>
            <person name="Kamhawi S."/>
            <person name="Oliveira F."/>
            <person name="Valenzuela J.G."/>
        </authorList>
    </citation>
    <scope>NUCLEOTIDE SEQUENCE</scope>
    <source>
        <strain evidence="15">Jacobina</strain>
        <tissue evidence="15">Midgut</tissue>
    </source>
</reference>
<evidence type="ECO:0000256" key="12">
    <source>
        <dbReference type="SAM" id="Coils"/>
    </source>
</evidence>
<keyword evidence="6" id="KW-0227">DNA damage</keyword>
<evidence type="ECO:0000256" key="9">
    <source>
        <dbReference type="ARBA" id="ARBA00023172"/>
    </source>
</evidence>
<reference evidence="16" key="3">
    <citation type="submission" date="2020-05" db="UniProtKB">
        <authorList>
            <consortium name="EnsemblMetazoa"/>
        </authorList>
    </citation>
    <scope>IDENTIFICATION</scope>
    <source>
        <strain evidence="16">Jacobina</strain>
    </source>
</reference>
<feature type="compositionally biased region" description="Basic and acidic residues" evidence="13">
    <location>
        <begin position="805"/>
        <end position="817"/>
    </location>
</feature>
<evidence type="ECO:0000256" key="6">
    <source>
        <dbReference type="ARBA" id="ARBA00022763"/>
    </source>
</evidence>
<dbReference type="SUPFAM" id="SSF52540">
    <property type="entry name" value="P-loop containing nucleoside triphosphate hydrolases"/>
    <property type="match status" value="1"/>
</dbReference>
<dbReference type="GO" id="GO:0016887">
    <property type="term" value="F:ATP hydrolysis activity"/>
    <property type="evidence" value="ECO:0007669"/>
    <property type="project" value="InterPro"/>
</dbReference>
<evidence type="ECO:0000313" key="17">
    <source>
        <dbReference type="Proteomes" id="UP000092461"/>
    </source>
</evidence>
<name>A0A1B0CMJ9_LUTLO</name>
<dbReference type="InterPro" id="IPR038729">
    <property type="entry name" value="Rad50/SbcC_AAA"/>
</dbReference>
<dbReference type="InterPro" id="IPR027417">
    <property type="entry name" value="P-loop_NTPase"/>
</dbReference>
<dbReference type="EMBL" id="GITU01002454">
    <property type="protein sequence ID" value="MBC1171157.1"/>
    <property type="molecule type" value="Transcribed_RNA"/>
</dbReference>
<dbReference type="Gene3D" id="3.40.50.300">
    <property type="entry name" value="P-loop containing nucleotide triphosphate hydrolases"/>
    <property type="match status" value="1"/>
</dbReference>
<protein>
    <submittedName>
        <fullName evidence="15">Putative dna repair protein</fullName>
    </submittedName>
    <submittedName>
        <fullName evidence="16">Structural maintenance of chromosomes protein 6</fullName>
    </submittedName>
</protein>
<keyword evidence="7" id="KW-0067">ATP-binding</keyword>
<feature type="domain" description="Rad50/SbcC-type AAA" evidence="14">
    <location>
        <begin position="62"/>
        <end position="351"/>
    </location>
</feature>
<keyword evidence="5" id="KW-0547">Nucleotide-binding</keyword>
<dbReference type="EnsemblMetazoa" id="LLOJ005887-RA">
    <property type="protein sequence ID" value="LLOJ005887-PA"/>
    <property type="gene ID" value="LLOJ005887"/>
</dbReference>
<evidence type="ECO:0000256" key="8">
    <source>
        <dbReference type="ARBA" id="ARBA00023054"/>
    </source>
</evidence>
<evidence type="ECO:0000256" key="1">
    <source>
        <dbReference type="ARBA" id="ARBA00004123"/>
    </source>
</evidence>
<comment type="similarity">
    <text evidence="3">Belongs to the SMC family. SMC6 subfamily.</text>
</comment>
<dbReference type="VEuPathDB" id="VectorBase:LLOJ005887"/>